<dbReference type="GO" id="GO:0005744">
    <property type="term" value="C:TIM23 mitochondrial import inner membrane translocase complex"/>
    <property type="evidence" value="ECO:0007669"/>
    <property type="project" value="TreeGrafter"/>
</dbReference>
<comment type="caution">
    <text evidence="6">The sequence shown here is derived from an EMBL/GenBank/DDBJ whole genome shotgun (WGS) entry which is preliminary data.</text>
</comment>
<evidence type="ECO:0008006" key="8">
    <source>
        <dbReference type="Google" id="ProtNLM"/>
    </source>
</evidence>
<keyword evidence="3 5" id="KW-1133">Transmembrane helix</keyword>
<sequence length="203" mass="21812">MDNQNPDNANSLFSLGGFGGLRPNQIHSPYLNMSLPDTISSEFIVPEGNARNRGRFELAFSQIGASIMVGSGLGGAVGTYKGIKEVSQLEAFLSVKRTQFLNYVTRNGASMANTFGTIALTYSAIGVGLSFIQDQNDDLNTLLSAISTGALYGSISNPKLQTIPPKNVLLQMRIKRGVVGSLFGTFAACSYILFCNKDKYFSN</sequence>
<protein>
    <recommendedName>
        <fullName evidence="8">Mitochondrial import inner membrane translocase subunit Tim23</fullName>
    </recommendedName>
</protein>
<dbReference type="PANTHER" id="PTHR15371:SF0">
    <property type="entry name" value="SD19278P"/>
    <property type="match status" value="1"/>
</dbReference>
<keyword evidence="2 5" id="KW-0812">Transmembrane</keyword>
<evidence type="ECO:0000256" key="5">
    <source>
        <dbReference type="SAM" id="Phobius"/>
    </source>
</evidence>
<proteinExistence type="predicted"/>
<dbReference type="PANTHER" id="PTHR15371">
    <property type="entry name" value="TIM23"/>
    <property type="match status" value="1"/>
</dbReference>
<keyword evidence="7" id="KW-1185">Reference proteome</keyword>
<name>A0A9Q0M499_BLOTA</name>
<organism evidence="6 7">
    <name type="scientific">Blomia tropicalis</name>
    <name type="common">Mite</name>
    <dbReference type="NCBI Taxonomy" id="40697"/>
    <lineage>
        <taxon>Eukaryota</taxon>
        <taxon>Metazoa</taxon>
        <taxon>Ecdysozoa</taxon>
        <taxon>Arthropoda</taxon>
        <taxon>Chelicerata</taxon>
        <taxon>Arachnida</taxon>
        <taxon>Acari</taxon>
        <taxon>Acariformes</taxon>
        <taxon>Sarcoptiformes</taxon>
        <taxon>Astigmata</taxon>
        <taxon>Glycyphagoidea</taxon>
        <taxon>Echimyopodidae</taxon>
        <taxon>Blomia</taxon>
    </lineage>
</organism>
<keyword evidence="4 5" id="KW-0472">Membrane</keyword>
<accession>A0A9Q0M499</accession>
<evidence type="ECO:0000256" key="1">
    <source>
        <dbReference type="ARBA" id="ARBA00004141"/>
    </source>
</evidence>
<gene>
    <name evidence="6" type="ORF">RDWZM_008332</name>
</gene>
<evidence type="ECO:0000256" key="4">
    <source>
        <dbReference type="ARBA" id="ARBA00023136"/>
    </source>
</evidence>
<feature type="transmembrane region" description="Helical" evidence="5">
    <location>
        <begin position="177"/>
        <end position="194"/>
    </location>
</feature>
<dbReference type="Pfam" id="PF02466">
    <property type="entry name" value="Tim17"/>
    <property type="match status" value="1"/>
</dbReference>
<evidence type="ECO:0000256" key="2">
    <source>
        <dbReference type="ARBA" id="ARBA00022692"/>
    </source>
</evidence>
<dbReference type="InterPro" id="IPR045238">
    <property type="entry name" value="Tim23-like"/>
</dbReference>
<reference evidence="6" key="1">
    <citation type="submission" date="2022-12" db="EMBL/GenBank/DDBJ databases">
        <title>Genome assemblies of Blomia tropicalis.</title>
        <authorList>
            <person name="Cui Y."/>
        </authorList>
    </citation>
    <scope>NUCLEOTIDE SEQUENCE</scope>
    <source>
        <tissue evidence="6">Adult mites</tissue>
    </source>
</reference>
<dbReference type="AlphaFoldDB" id="A0A9Q0M499"/>
<comment type="subcellular location">
    <subcellularLocation>
        <location evidence="1">Membrane</location>
        <topology evidence="1">Multi-pass membrane protein</topology>
    </subcellularLocation>
</comment>
<dbReference type="GO" id="GO:0008320">
    <property type="term" value="F:protein transmembrane transporter activity"/>
    <property type="evidence" value="ECO:0007669"/>
    <property type="project" value="TreeGrafter"/>
</dbReference>
<dbReference type="Proteomes" id="UP001142055">
    <property type="component" value="Chromosome 3"/>
</dbReference>
<dbReference type="OMA" id="FRFIIRC"/>
<evidence type="ECO:0000313" key="7">
    <source>
        <dbReference type="Proteomes" id="UP001142055"/>
    </source>
</evidence>
<evidence type="ECO:0000256" key="3">
    <source>
        <dbReference type="ARBA" id="ARBA00022989"/>
    </source>
</evidence>
<evidence type="ECO:0000313" key="6">
    <source>
        <dbReference type="EMBL" id="KAJ6217175.1"/>
    </source>
</evidence>
<dbReference type="EMBL" id="JAPWDV010000003">
    <property type="protein sequence ID" value="KAJ6217175.1"/>
    <property type="molecule type" value="Genomic_DNA"/>
</dbReference>
<dbReference type="OrthoDB" id="159299at2759"/>
<dbReference type="GO" id="GO:0030150">
    <property type="term" value="P:protein import into mitochondrial matrix"/>
    <property type="evidence" value="ECO:0007669"/>
    <property type="project" value="TreeGrafter"/>
</dbReference>